<keyword evidence="8" id="KW-1185">Reference proteome</keyword>
<feature type="transmembrane region" description="Helical" evidence="5">
    <location>
        <begin position="132"/>
        <end position="150"/>
    </location>
</feature>
<proteinExistence type="predicted"/>
<name>A0ABV6YZ46_UNCC1</name>
<evidence type="ECO:0000256" key="2">
    <source>
        <dbReference type="ARBA" id="ARBA00022692"/>
    </source>
</evidence>
<evidence type="ECO:0000256" key="5">
    <source>
        <dbReference type="SAM" id="Phobius"/>
    </source>
</evidence>
<feature type="transmembrane region" description="Helical" evidence="5">
    <location>
        <begin position="254"/>
        <end position="281"/>
    </location>
</feature>
<dbReference type="Pfam" id="PF04932">
    <property type="entry name" value="Wzy_C"/>
    <property type="match status" value="1"/>
</dbReference>
<comment type="subcellular location">
    <subcellularLocation>
        <location evidence="1">Membrane</location>
        <topology evidence="1">Multi-pass membrane protein</topology>
    </subcellularLocation>
</comment>
<keyword evidence="7" id="KW-0436">Ligase</keyword>
<dbReference type="PANTHER" id="PTHR37422:SF17">
    <property type="entry name" value="O-ANTIGEN LIGASE"/>
    <property type="match status" value="1"/>
</dbReference>
<evidence type="ECO:0000313" key="8">
    <source>
        <dbReference type="Proteomes" id="UP001594351"/>
    </source>
</evidence>
<organism evidence="7 8">
    <name type="scientific">candidate division CSSED10-310 bacterium</name>
    <dbReference type="NCBI Taxonomy" id="2855610"/>
    <lineage>
        <taxon>Bacteria</taxon>
        <taxon>Bacteria division CSSED10-310</taxon>
    </lineage>
</organism>
<feature type="transmembrane region" description="Helical" evidence="5">
    <location>
        <begin position="16"/>
        <end position="34"/>
    </location>
</feature>
<feature type="transmembrane region" description="Helical" evidence="5">
    <location>
        <begin position="186"/>
        <end position="204"/>
    </location>
</feature>
<feature type="transmembrane region" description="Helical" evidence="5">
    <location>
        <begin position="40"/>
        <end position="58"/>
    </location>
</feature>
<comment type="caution">
    <text evidence="7">The sequence shown here is derived from an EMBL/GenBank/DDBJ whole genome shotgun (WGS) entry which is preliminary data.</text>
</comment>
<dbReference type="InterPro" id="IPR051533">
    <property type="entry name" value="WaaL-like"/>
</dbReference>
<keyword evidence="3 5" id="KW-1133">Transmembrane helix</keyword>
<dbReference type="Proteomes" id="UP001594351">
    <property type="component" value="Unassembled WGS sequence"/>
</dbReference>
<keyword evidence="2 5" id="KW-0812">Transmembrane</keyword>
<evidence type="ECO:0000256" key="3">
    <source>
        <dbReference type="ARBA" id="ARBA00022989"/>
    </source>
</evidence>
<keyword evidence="4 5" id="KW-0472">Membrane</keyword>
<dbReference type="GO" id="GO:0016874">
    <property type="term" value="F:ligase activity"/>
    <property type="evidence" value="ECO:0007669"/>
    <property type="project" value="UniProtKB-KW"/>
</dbReference>
<feature type="transmembrane region" description="Helical" evidence="5">
    <location>
        <begin position="224"/>
        <end position="242"/>
    </location>
</feature>
<feature type="transmembrane region" description="Helical" evidence="5">
    <location>
        <begin position="437"/>
        <end position="455"/>
    </location>
</feature>
<feature type="transmembrane region" description="Helical" evidence="5">
    <location>
        <begin position="287"/>
        <end position="304"/>
    </location>
</feature>
<feature type="transmembrane region" description="Helical" evidence="5">
    <location>
        <begin position="95"/>
        <end position="111"/>
    </location>
</feature>
<protein>
    <submittedName>
        <fullName evidence="7">O-antigen ligase family protein</fullName>
    </submittedName>
</protein>
<dbReference type="EMBL" id="JBHPBY010000179">
    <property type="protein sequence ID" value="MFC1851338.1"/>
    <property type="molecule type" value="Genomic_DNA"/>
</dbReference>
<feature type="transmembrane region" description="Helical" evidence="5">
    <location>
        <begin position="156"/>
        <end position="174"/>
    </location>
</feature>
<accession>A0ABV6YZ46</accession>
<evidence type="ECO:0000256" key="4">
    <source>
        <dbReference type="ARBA" id="ARBA00023136"/>
    </source>
</evidence>
<feature type="transmembrane region" description="Helical" evidence="5">
    <location>
        <begin position="461"/>
        <end position="478"/>
    </location>
</feature>
<evidence type="ECO:0000313" key="7">
    <source>
        <dbReference type="EMBL" id="MFC1851338.1"/>
    </source>
</evidence>
<sequence>MSSTTAEKGLSMYPKIRLYILAVMYLMFVIYLFVFLPHDVVIVIHIGLLLLWLFTFRLERVLTVYDFPLLVLVMGTLVFGRAFSITGLKFGNLEVYITEIVLLLSLAAILLRGKKAWNDWERIVPPKISLLLILYFLMGTVYLIAGYWIWGFKALRDIVFCHYALFILLTTDFLRSSRKLKRVVDIIAPALLFSILYGLIVLFAKGHSRVSLRDLLVDTKSFNVTLYYGLFILFGICFYAYTKRWKIVTILVMYWALLFMILFRVRAGWAGLIVALLFLAVILRKEFLIFVPVFLLVLASLFFINKYNLQGKKQVLHKVTQEIQGINPTVRTNFSSRNAAWRIHLWELYLKQAFQYPLTGRGFGSQPLLDRRITHKQPEISDIGPDSGILPAHNHIIGLTYKMGIMGLLLFTAFNVLVFTHGCCYLSKCKSEYNRRLLIGSLAGLIYWHGIALLFDVLESPPTAIFLWILLGMVLAIVHDDESHVPEQH</sequence>
<evidence type="ECO:0000256" key="1">
    <source>
        <dbReference type="ARBA" id="ARBA00004141"/>
    </source>
</evidence>
<dbReference type="InterPro" id="IPR007016">
    <property type="entry name" value="O-antigen_ligase-rel_domated"/>
</dbReference>
<dbReference type="PANTHER" id="PTHR37422">
    <property type="entry name" value="TEICHURONIC ACID BIOSYNTHESIS PROTEIN TUAE"/>
    <property type="match status" value="1"/>
</dbReference>
<evidence type="ECO:0000259" key="6">
    <source>
        <dbReference type="Pfam" id="PF04932"/>
    </source>
</evidence>
<feature type="domain" description="O-antigen ligase-related" evidence="6">
    <location>
        <begin position="252"/>
        <end position="411"/>
    </location>
</feature>
<gene>
    <name evidence="7" type="ORF">ACFL27_14165</name>
</gene>
<reference evidence="7 8" key="1">
    <citation type="submission" date="2024-09" db="EMBL/GenBank/DDBJ databases">
        <title>Laminarin stimulates single cell rates of sulfate reduction while oxygen inhibits transcriptomic activity in coastal marine sediment.</title>
        <authorList>
            <person name="Lindsay M."/>
            <person name="Orcutt B."/>
            <person name="Emerson D."/>
            <person name="Stepanauskas R."/>
            <person name="D'Angelo T."/>
        </authorList>
    </citation>
    <scope>NUCLEOTIDE SEQUENCE [LARGE SCALE GENOMIC DNA]</scope>
    <source>
        <strain evidence="7">SAG AM-311-K15</strain>
    </source>
</reference>
<feature type="transmembrane region" description="Helical" evidence="5">
    <location>
        <begin position="65"/>
        <end position="83"/>
    </location>
</feature>